<feature type="domain" description="HTH deoR-type" evidence="4">
    <location>
        <begin position="8"/>
        <end position="63"/>
    </location>
</feature>
<proteinExistence type="predicted"/>
<dbReference type="Pfam" id="PF08220">
    <property type="entry name" value="HTH_DeoR"/>
    <property type="match status" value="1"/>
</dbReference>
<dbReference type="GO" id="GO:0003700">
    <property type="term" value="F:DNA-binding transcription factor activity"/>
    <property type="evidence" value="ECO:0007669"/>
    <property type="project" value="InterPro"/>
</dbReference>
<evidence type="ECO:0000313" key="6">
    <source>
        <dbReference type="Proteomes" id="UP000198828"/>
    </source>
</evidence>
<dbReference type="PANTHER" id="PTHR30363">
    <property type="entry name" value="HTH-TYPE TRANSCRIPTIONAL REGULATOR SRLR-RELATED"/>
    <property type="match status" value="1"/>
</dbReference>
<dbReference type="GO" id="GO:0003677">
    <property type="term" value="F:DNA binding"/>
    <property type="evidence" value="ECO:0007669"/>
    <property type="project" value="UniProtKB-KW"/>
</dbReference>
<dbReference type="SUPFAM" id="SSF46785">
    <property type="entry name" value="Winged helix' DNA-binding domain"/>
    <property type="match status" value="1"/>
</dbReference>
<reference evidence="5 6" key="1">
    <citation type="submission" date="2016-10" db="EMBL/GenBank/DDBJ databases">
        <authorList>
            <person name="de Groot N.N."/>
        </authorList>
    </citation>
    <scope>NUCLEOTIDE SEQUENCE [LARGE SCALE GENOMIC DNA]</scope>
    <source>
        <strain evidence="5 6">DSM 23310</strain>
    </source>
</reference>
<dbReference type="InterPro" id="IPR014036">
    <property type="entry name" value="DeoR-like_C"/>
</dbReference>
<dbReference type="PANTHER" id="PTHR30363:SF44">
    <property type="entry name" value="AGA OPERON TRANSCRIPTIONAL REPRESSOR-RELATED"/>
    <property type="match status" value="1"/>
</dbReference>
<organism evidence="5 6">
    <name type="scientific">Tepidimicrobium xylanilyticum</name>
    <dbReference type="NCBI Taxonomy" id="1123352"/>
    <lineage>
        <taxon>Bacteria</taxon>
        <taxon>Bacillati</taxon>
        <taxon>Bacillota</taxon>
        <taxon>Tissierellia</taxon>
        <taxon>Tissierellales</taxon>
        <taxon>Tepidimicrobiaceae</taxon>
        <taxon>Tepidimicrobium</taxon>
    </lineage>
</organism>
<keyword evidence="6" id="KW-1185">Reference proteome</keyword>
<dbReference type="PROSITE" id="PS00894">
    <property type="entry name" value="HTH_DEOR_1"/>
    <property type="match status" value="1"/>
</dbReference>
<dbReference type="InterPro" id="IPR036388">
    <property type="entry name" value="WH-like_DNA-bd_sf"/>
</dbReference>
<dbReference type="RefSeq" id="WP_093750367.1">
    <property type="nucleotide sequence ID" value="NZ_BSYN01000001.1"/>
</dbReference>
<dbReference type="SMART" id="SM00420">
    <property type="entry name" value="HTH_DEOR"/>
    <property type="match status" value="1"/>
</dbReference>
<dbReference type="InterPro" id="IPR050313">
    <property type="entry name" value="Carb_Metab_HTH_regulators"/>
</dbReference>
<dbReference type="SMART" id="SM01134">
    <property type="entry name" value="DeoRC"/>
    <property type="match status" value="1"/>
</dbReference>
<dbReference type="Proteomes" id="UP000198828">
    <property type="component" value="Unassembled WGS sequence"/>
</dbReference>
<dbReference type="InterPro" id="IPR037171">
    <property type="entry name" value="NagB/RpiA_transferase-like"/>
</dbReference>
<evidence type="ECO:0000256" key="1">
    <source>
        <dbReference type="ARBA" id="ARBA00023015"/>
    </source>
</evidence>
<keyword evidence="3" id="KW-0804">Transcription</keyword>
<protein>
    <submittedName>
        <fullName evidence="5">Transcriptional regulator, DeoR family</fullName>
    </submittedName>
</protein>
<name>A0A1H2RPJ7_9FIRM</name>
<dbReference type="Pfam" id="PF00455">
    <property type="entry name" value="DeoRC"/>
    <property type="match status" value="1"/>
</dbReference>
<dbReference type="SUPFAM" id="SSF100950">
    <property type="entry name" value="NagB/RpiA/CoA transferase-like"/>
    <property type="match status" value="1"/>
</dbReference>
<keyword evidence="1" id="KW-0805">Transcription regulation</keyword>
<evidence type="ECO:0000256" key="3">
    <source>
        <dbReference type="ARBA" id="ARBA00023163"/>
    </source>
</evidence>
<dbReference type="InterPro" id="IPR001034">
    <property type="entry name" value="DeoR_HTH"/>
</dbReference>
<keyword evidence="2" id="KW-0238">DNA-binding</keyword>
<evidence type="ECO:0000313" key="5">
    <source>
        <dbReference type="EMBL" id="SDW21392.1"/>
    </source>
</evidence>
<dbReference type="InterPro" id="IPR018356">
    <property type="entry name" value="Tscrpt_reg_HTH_DeoR_CS"/>
</dbReference>
<evidence type="ECO:0000259" key="4">
    <source>
        <dbReference type="PROSITE" id="PS51000"/>
    </source>
</evidence>
<dbReference type="EMBL" id="FNNG01000001">
    <property type="protein sequence ID" value="SDW21392.1"/>
    <property type="molecule type" value="Genomic_DNA"/>
</dbReference>
<evidence type="ECO:0000256" key="2">
    <source>
        <dbReference type="ARBA" id="ARBA00023125"/>
    </source>
</evidence>
<dbReference type="InterPro" id="IPR036390">
    <property type="entry name" value="WH_DNA-bd_sf"/>
</dbReference>
<accession>A0A1H2RPJ7</accession>
<dbReference type="OrthoDB" id="9797223at2"/>
<dbReference type="AlphaFoldDB" id="A0A1H2RPJ7"/>
<sequence length="254" mass="27980">MKNNMNIVNSRREKIMNILKTERSIKVADLSEILEVSPLTIRRDLEYLAKLGLIERFHGGANLVEEPIDKENMILSQKKNAIAKKAAEFINDNETIFINSSSTALLTLQHLKDKRVTVITNNGKALGLDIDSKISLVLTGGDIKFPKAALSGEFAISNLSKVTATRSIIGVSGLSFEMGLTSFYLDEVAVNQLMLTRVSEGAIVVTDSSKLGRNETFVSGEISTISMLITDRDADRAFVEKLEKMGIQVILVDY</sequence>
<dbReference type="PROSITE" id="PS51000">
    <property type="entry name" value="HTH_DEOR_2"/>
    <property type="match status" value="1"/>
</dbReference>
<dbReference type="PRINTS" id="PR00037">
    <property type="entry name" value="HTHLACR"/>
</dbReference>
<gene>
    <name evidence="5" type="ORF">SAMN05660923_00431</name>
</gene>
<dbReference type="Gene3D" id="1.10.10.10">
    <property type="entry name" value="Winged helix-like DNA-binding domain superfamily/Winged helix DNA-binding domain"/>
    <property type="match status" value="1"/>
</dbReference>